<evidence type="ECO:0000256" key="3">
    <source>
        <dbReference type="ARBA" id="ARBA00023242"/>
    </source>
</evidence>
<dbReference type="GO" id="GO:0000398">
    <property type="term" value="P:mRNA splicing, via spliceosome"/>
    <property type="evidence" value="ECO:0007669"/>
    <property type="project" value="TreeGrafter"/>
</dbReference>
<feature type="compositionally biased region" description="Pro residues" evidence="4">
    <location>
        <begin position="66"/>
        <end position="76"/>
    </location>
</feature>
<gene>
    <name evidence="5" type="ORF">CI109_101202</name>
</gene>
<name>A0A5M6BW44_9TREE</name>
<accession>A0A5M6BW44</accession>
<feature type="compositionally biased region" description="Polar residues" evidence="4">
    <location>
        <begin position="668"/>
        <end position="681"/>
    </location>
</feature>
<feature type="region of interest" description="Disordered" evidence="4">
    <location>
        <begin position="758"/>
        <end position="829"/>
    </location>
</feature>
<dbReference type="Gene3D" id="3.30.70.330">
    <property type="match status" value="1"/>
</dbReference>
<dbReference type="PANTHER" id="PTHR13948">
    <property type="entry name" value="RNA-BINDING PROTEIN"/>
    <property type="match status" value="1"/>
</dbReference>
<feature type="compositionally biased region" description="Low complexity" evidence="4">
    <location>
        <begin position="758"/>
        <end position="768"/>
    </location>
</feature>
<dbReference type="PROSITE" id="PS50102">
    <property type="entry name" value="RRM"/>
    <property type="match status" value="1"/>
</dbReference>
<dbReference type="InterPro" id="IPR035979">
    <property type="entry name" value="RBD_domain_sf"/>
</dbReference>
<dbReference type="InterPro" id="IPR000467">
    <property type="entry name" value="G_patch_dom"/>
</dbReference>
<dbReference type="Pfam" id="PF00076">
    <property type="entry name" value="RRM_1"/>
    <property type="match status" value="1"/>
</dbReference>
<dbReference type="InterPro" id="IPR000504">
    <property type="entry name" value="RRM_dom"/>
</dbReference>
<feature type="compositionally biased region" description="Basic and acidic residues" evidence="4">
    <location>
        <begin position="130"/>
        <end position="187"/>
    </location>
</feature>
<keyword evidence="6" id="KW-1185">Reference proteome</keyword>
<dbReference type="EMBL" id="CP144052">
    <property type="protein sequence ID" value="WWD16770.1"/>
    <property type="molecule type" value="Genomic_DNA"/>
</dbReference>
<dbReference type="PROSITE" id="PS50174">
    <property type="entry name" value="G_PATCH"/>
    <property type="match status" value="1"/>
</dbReference>
<evidence type="ECO:0000313" key="6">
    <source>
        <dbReference type="Proteomes" id="UP000322225"/>
    </source>
</evidence>
<proteinExistence type="predicted"/>
<comment type="subcellular location">
    <subcellularLocation>
        <location evidence="1">Nucleus</location>
    </subcellularLocation>
</comment>
<dbReference type="GeneID" id="43590772"/>
<dbReference type="OrthoDB" id="29523at2759"/>
<protein>
    <submittedName>
        <fullName evidence="5">Uncharacterized protein</fullName>
    </submittedName>
</protein>
<evidence type="ECO:0000256" key="4">
    <source>
        <dbReference type="SAM" id="MobiDB-lite"/>
    </source>
</evidence>
<feature type="compositionally biased region" description="Basic and acidic residues" evidence="4">
    <location>
        <begin position="92"/>
        <end position="105"/>
    </location>
</feature>
<dbReference type="SUPFAM" id="SSF54928">
    <property type="entry name" value="RNA-binding domain, RBD"/>
    <property type="match status" value="1"/>
</dbReference>
<dbReference type="AlphaFoldDB" id="A0A5M6BW44"/>
<evidence type="ECO:0000256" key="2">
    <source>
        <dbReference type="ARBA" id="ARBA00022884"/>
    </source>
</evidence>
<dbReference type="KEGG" id="ksn:43590772"/>
<feature type="region of interest" description="Disordered" evidence="4">
    <location>
        <begin position="1"/>
        <end position="211"/>
    </location>
</feature>
<dbReference type="GO" id="GO:0003723">
    <property type="term" value="F:RNA binding"/>
    <property type="evidence" value="ECO:0007669"/>
    <property type="project" value="UniProtKB-UniRule"/>
</dbReference>
<dbReference type="RefSeq" id="XP_031859130.1">
    <property type="nucleotide sequence ID" value="XM_032006614.1"/>
</dbReference>
<sequence length="906" mass="98041">MSYRPRSRSRSPEYRSRRYSPSRPLSPMRGGGGGSARHDYDYTGPAVRRSPPPPPARRYDEEGYLPPRPRSPPPPPRRYDDSYPPRRSPPPRRYDDIPPPRRYDDYPQPPPPTRGYDDRRSGAGSGYPELEERYVPPPRVREYEDRDRYDDRNVAGMVSDREDIRAPLPRRDGGRSEPQWERGRDVEELASGTYTPPQGNDGRRGPRVPAEPSKDVIFLGLDPELTEADFTGYLKTEHQTVVDSVKIVRDKVTGHSKGFGFAQFATVDDASDFINANFPAILMPALYAHSEPRKVKINFSATQAQSGPSQNTYEQPNVQLYQPLYARPAHDGMRDIGSPGGGKRVLLLRGLDSGTTANEVVSRMSQEIARMMGKIGREIAAEGTIVRVVLILDRAARSSWGYGFIELATAELASALLPFLLSPQHQPNGFLINYVPVAASFANPAAFVPTPAGPLGGEFMIRPSRNGGFGSDTIDQADGKWCTYWHGQGGPQEAVPRGAPLVGENGFVDLTPDHRSFLGGLAGVPAERPAAALPLDVQQAGMVPINIAGGLQPIKIGGSSKMKKKEEIGIIPLTGKNLLEDDEEEDLVGRDTVLLSRSKGVHIIPPTSSSRKIAKNISKWNTKQVELATPVPPADFGAPPKGISDANSALGVRRPIGVPPPASIAKADQTTLDNGPATASGSGSGFAPIASLAANGTPPADDFDYTDISTLASTGKVACLLCQRQFKTEDILRKHVAQSDLHKAPGMKRKAVSLAASASAAASNTEASQPKYRDRAAERREAFHQPNVPLPEEMSSSSGSGKRKYAEGPKPRAPTPPPPPAVEPGKDETNVGNQLLAKMGWTAGTGLGKEREGRVDPVMVQQFENRAGLGASKGVEAGRWQGPGGFQQRALDMAKERYHASEPDKK</sequence>
<keyword evidence="3" id="KW-0539">Nucleus</keyword>
<feature type="region of interest" description="Disordered" evidence="4">
    <location>
        <begin position="661"/>
        <end position="681"/>
    </location>
</feature>
<dbReference type="PANTHER" id="PTHR13948:SF3">
    <property type="entry name" value="FI21118P1"/>
    <property type="match status" value="1"/>
</dbReference>
<reference evidence="5" key="2">
    <citation type="submission" date="2024-01" db="EMBL/GenBank/DDBJ databases">
        <title>Comparative genomics of Cryptococcus and Kwoniella reveals pathogenesis evolution and contrasting modes of karyotype evolution via chromosome fusion or intercentromeric recombination.</title>
        <authorList>
            <person name="Coelho M.A."/>
            <person name="David-Palma M."/>
            <person name="Shea T."/>
            <person name="Bowers K."/>
            <person name="McGinley-Smith S."/>
            <person name="Mohammad A.W."/>
            <person name="Gnirke A."/>
            <person name="Yurkov A.M."/>
            <person name="Nowrousian M."/>
            <person name="Sun S."/>
            <person name="Cuomo C.A."/>
            <person name="Heitman J."/>
        </authorList>
    </citation>
    <scope>NUCLEOTIDE SEQUENCE</scope>
    <source>
        <strain evidence="5">CBS 12478</strain>
    </source>
</reference>
<dbReference type="InterPro" id="IPR012677">
    <property type="entry name" value="Nucleotide-bd_a/b_plait_sf"/>
</dbReference>
<evidence type="ECO:0000313" key="5">
    <source>
        <dbReference type="EMBL" id="WWD16770.1"/>
    </source>
</evidence>
<dbReference type="Proteomes" id="UP000322225">
    <property type="component" value="Chromosome 2"/>
</dbReference>
<feature type="compositionally biased region" description="Basic and acidic residues" evidence="4">
    <location>
        <begin position="771"/>
        <end position="783"/>
    </location>
</feature>
<dbReference type="GO" id="GO:0005634">
    <property type="term" value="C:nucleus"/>
    <property type="evidence" value="ECO:0007669"/>
    <property type="project" value="UniProtKB-SubCell"/>
</dbReference>
<dbReference type="SMART" id="SM00360">
    <property type="entry name" value="RRM"/>
    <property type="match status" value="2"/>
</dbReference>
<keyword evidence="2" id="KW-0694">RNA-binding</keyword>
<organism evidence="5 6">
    <name type="scientific">Kwoniella shandongensis</name>
    <dbReference type="NCBI Taxonomy" id="1734106"/>
    <lineage>
        <taxon>Eukaryota</taxon>
        <taxon>Fungi</taxon>
        <taxon>Dikarya</taxon>
        <taxon>Basidiomycota</taxon>
        <taxon>Agaricomycotina</taxon>
        <taxon>Tremellomycetes</taxon>
        <taxon>Tremellales</taxon>
        <taxon>Cryptococcaceae</taxon>
        <taxon>Kwoniella</taxon>
    </lineage>
</organism>
<dbReference type="SMART" id="SM00443">
    <property type="entry name" value="G_patch"/>
    <property type="match status" value="1"/>
</dbReference>
<dbReference type="Pfam" id="PF01585">
    <property type="entry name" value="G-patch"/>
    <property type="match status" value="1"/>
</dbReference>
<evidence type="ECO:0000256" key="1">
    <source>
        <dbReference type="ARBA" id="ARBA00004123"/>
    </source>
</evidence>
<feature type="compositionally biased region" description="Pro residues" evidence="4">
    <location>
        <begin position="811"/>
        <end position="822"/>
    </location>
</feature>
<reference evidence="5" key="1">
    <citation type="submission" date="2017-08" db="EMBL/GenBank/DDBJ databases">
        <authorList>
            <person name="Cuomo C."/>
            <person name="Billmyre B."/>
            <person name="Heitman J."/>
        </authorList>
    </citation>
    <scope>NUCLEOTIDE SEQUENCE</scope>
    <source>
        <strain evidence="5">CBS 12478</strain>
    </source>
</reference>